<dbReference type="Proteomes" id="UP001551675">
    <property type="component" value="Unassembled WGS sequence"/>
</dbReference>
<proteinExistence type="predicted"/>
<name>A0ABV3G659_MICGL</name>
<feature type="transmembrane region" description="Helical" evidence="1">
    <location>
        <begin position="41"/>
        <end position="61"/>
    </location>
</feature>
<gene>
    <name evidence="2" type="ORF">AB0I59_00600</name>
</gene>
<evidence type="ECO:0000256" key="1">
    <source>
        <dbReference type="SAM" id="Phobius"/>
    </source>
</evidence>
<comment type="caution">
    <text evidence="2">The sequence shown here is derived from an EMBL/GenBank/DDBJ whole genome shotgun (WGS) entry which is preliminary data.</text>
</comment>
<organism evidence="2 3">
    <name type="scientific">Microtetraspora glauca</name>
    <dbReference type="NCBI Taxonomy" id="1996"/>
    <lineage>
        <taxon>Bacteria</taxon>
        <taxon>Bacillati</taxon>
        <taxon>Actinomycetota</taxon>
        <taxon>Actinomycetes</taxon>
        <taxon>Streptosporangiales</taxon>
        <taxon>Streptosporangiaceae</taxon>
        <taxon>Microtetraspora</taxon>
    </lineage>
</organism>
<dbReference type="RefSeq" id="WP_358128628.1">
    <property type="nucleotide sequence ID" value="NZ_JBFALK010000001.1"/>
</dbReference>
<keyword evidence="1" id="KW-1133">Transmembrane helix</keyword>
<evidence type="ECO:0000313" key="2">
    <source>
        <dbReference type="EMBL" id="MEV0967102.1"/>
    </source>
</evidence>
<reference evidence="2 3" key="1">
    <citation type="submission" date="2024-06" db="EMBL/GenBank/DDBJ databases">
        <title>The Natural Products Discovery Center: Release of the First 8490 Sequenced Strains for Exploring Actinobacteria Biosynthetic Diversity.</title>
        <authorList>
            <person name="Kalkreuter E."/>
            <person name="Kautsar S.A."/>
            <person name="Yang D."/>
            <person name="Bader C.D."/>
            <person name="Teijaro C.N."/>
            <person name="Fluegel L."/>
            <person name="Davis C.M."/>
            <person name="Simpson J.R."/>
            <person name="Lauterbach L."/>
            <person name="Steele A.D."/>
            <person name="Gui C."/>
            <person name="Meng S."/>
            <person name="Li G."/>
            <person name="Viehrig K."/>
            <person name="Ye F."/>
            <person name="Su P."/>
            <person name="Kiefer A.F."/>
            <person name="Nichols A."/>
            <person name="Cepeda A.J."/>
            <person name="Yan W."/>
            <person name="Fan B."/>
            <person name="Jiang Y."/>
            <person name="Adhikari A."/>
            <person name="Zheng C.-J."/>
            <person name="Schuster L."/>
            <person name="Cowan T.M."/>
            <person name="Smanski M.J."/>
            <person name="Chevrette M.G."/>
            <person name="De Carvalho L.P.S."/>
            <person name="Shen B."/>
        </authorList>
    </citation>
    <scope>NUCLEOTIDE SEQUENCE [LARGE SCALE GENOMIC DNA]</scope>
    <source>
        <strain evidence="2 3">NPDC050100</strain>
    </source>
</reference>
<protein>
    <submittedName>
        <fullName evidence="2">Uncharacterized protein</fullName>
    </submittedName>
</protein>
<keyword evidence="3" id="KW-1185">Reference proteome</keyword>
<keyword evidence="1" id="KW-0812">Transmembrane</keyword>
<dbReference type="EMBL" id="JBFALK010000001">
    <property type="protein sequence ID" value="MEV0967102.1"/>
    <property type="molecule type" value="Genomic_DNA"/>
</dbReference>
<keyword evidence="1" id="KW-0472">Membrane</keyword>
<sequence length="470" mass="51764">MSDLESELRNAMAEATATLRIAPDLADRVVLRTRRGNAARFRLVATVVALVLATIPVYAVIREQRQSTAPTVAETVDGVEVRGLPEGLGRPETFELNDHGLRGKAARWSQGDRTVQVTVYRSEEHAGDYLGLQQRGFLPDGTLWRHRGGGLMSAGRDDLIWWEQDGLVLRVTTSASTKEYLEPVAMSLRVPWDPALDTMRVTYMPERFDRVSGEPREILDGLGRWWSDDQNASVAVEVVRGDRAKNLSALRRVSWPTNEEFLDVRTTTVGRSRALEGRVVGNSGRLDKGRMLMWLIEPGLGARIWAMGATEDEMRRVAEGIEPAPPVDGPSVDGVEAPPALRSLAEAAEVRTLGWNWTTTTRYWGHPPGKGWYVAVSVHRGGLVGAEQWRKDVFRTKPEAATVGGVRGLLTTSTETVRAGGRPRLMRTRSFAWEPATGLAVVVTSVTDPASSTAHPNLDLDQLVRGVRVQ</sequence>
<accession>A0ABV3G659</accession>
<evidence type="ECO:0000313" key="3">
    <source>
        <dbReference type="Proteomes" id="UP001551675"/>
    </source>
</evidence>